<dbReference type="PANTHER" id="PTHR37610">
    <property type="entry name" value="CCHC-TYPE DOMAIN-CONTAINING PROTEIN"/>
    <property type="match status" value="1"/>
</dbReference>
<organism evidence="2 3">
    <name type="scientific">Tanacetum coccineum</name>
    <dbReference type="NCBI Taxonomy" id="301880"/>
    <lineage>
        <taxon>Eukaryota</taxon>
        <taxon>Viridiplantae</taxon>
        <taxon>Streptophyta</taxon>
        <taxon>Embryophyta</taxon>
        <taxon>Tracheophyta</taxon>
        <taxon>Spermatophyta</taxon>
        <taxon>Magnoliopsida</taxon>
        <taxon>eudicotyledons</taxon>
        <taxon>Gunneridae</taxon>
        <taxon>Pentapetalae</taxon>
        <taxon>asterids</taxon>
        <taxon>campanulids</taxon>
        <taxon>Asterales</taxon>
        <taxon>Asteraceae</taxon>
        <taxon>Asteroideae</taxon>
        <taxon>Anthemideae</taxon>
        <taxon>Anthemidinae</taxon>
        <taxon>Tanacetum</taxon>
    </lineage>
</organism>
<reference evidence="2" key="2">
    <citation type="submission" date="2022-01" db="EMBL/GenBank/DDBJ databases">
        <authorList>
            <person name="Yamashiro T."/>
            <person name="Shiraishi A."/>
            <person name="Satake H."/>
            <person name="Nakayama K."/>
        </authorList>
    </citation>
    <scope>NUCLEOTIDE SEQUENCE</scope>
</reference>
<dbReference type="EMBL" id="BQNB010016987">
    <property type="protein sequence ID" value="GJT58085.1"/>
    <property type="molecule type" value="Genomic_DNA"/>
</dbReference>
<keyword evidence="1" id="KW-0812">Transmembrane</keyword>
<evidence type="ECO:0000313" key="2">
    <source>
        <dbReference type="EMBL" id="GJT58085.1"/>
    </source>
</evidence>
<sequence length="169" mass="18984">MSIRDHFLEKQGALLCSHPVLGCISCLCGYFLCLIIAEVLINGLDVSNRLLLHANDNSDVPIVNFKSNGADNYKMCRKIALNGKNKMGFVDGHVYSKIAFAVWNELKKTYDKMDGYVIFHVIHKINGLKQGDLSVPDYYHRLKSLWREFDTLILQPACTFTARGGGEEG</sequence>
<proteinExistence type="predicted"/>
<dbReference type="PANTHER" id="PTHR37610:SF78">
    <property type="entry name" value="GAG-POLYPEPTIDE OF LTR COPIA-TYPE-RELATED"/>
    <property type="match status" value="1"/>
</dbReference>
<keyword evidence="1" id="KW-0472">Membrane</keyword>
<gene>
    <name evidence="2" type="ORF">Tco_0993139</name>
</gene>
<name>A0ABQ5F4H5_9ASTR</name>
<protein>
    <submittedName>
        <fullName evidence="2">Ribonuclease H-like domain-containing protein</fullName>
    </submittedName>
</protein>
<evidence type="ECO:0000256" key="1">
    <source>
        <dbReference type="SAM" id="Phobius"/>
    </source>
</evidence>
<accession>A0ABQ5F4H5</accession>
<keyword evidence="3" id="KW-1185">Reference proteome</keyword>
<keyword evidence="1" id="KW-1133">Transmembrane helix</keyword>
<feature type="transmembrane region" description="Helical" evidence="1">
    <location>
        <begin position="20"/>
        <end position="41"/>
    </location>
</feature>
<reference evidence="2" key="1">
    <citation type="journal article" date="2022" name="Int. J. Mol. Sci.">
        <title>Draft Genome of Tanacetum Coccineum: Genomic Comparison of Closely Related Tanacetum-Family Plants.</title>
        <authorList>
            <person name="Yamashiro T."/>
            <person name="Shiraishi A."/>
            <person name="Nakayama K."/>
            <person name="Satake H."/>
        </authorList>
    </citation>
    <scope>NUCLEOTIDE SEQUENCE</scope>
</reference>
<dbReference type="Proteomes" id="UP001151760">
    <property type="component" value="Unassembled WGS sequence"/>
</dbReference>
<evidence type="ECO:0000313" key="3">
    <source>
        <dbReference type="Proteomes" id="UP001151760"/>
    </source>
</evidence>
<comment type="caution">
    <text evidence="2">The sequence shown here is derived from an EMBL/GenBank/DDBJ whole genome shotgun (WGS) entry which is preliminary data.</text>
</comment>